<keyword evidence="4" id="KW-0560">Oxidoreductase</keyword>
<evidence type="ECO:0000313" key="8">
    <source>
        <dbReference type="EMBL" id="ADB75116.1"/>
    </source>
</evidence>
<comment type="cofactor">
    <cofactor evidence="1 5">
        <name>Zn(2+)</name>
        <dbReference type="ChEBI" id="CHEBI:29105"/>
    </cofactor>
</comment>
<dbReference type="HOGENOM" id="CLU_026673_11_0_11"/>
<dbReference type="GO" id="GO:0008270">
    <property type="term" value="F:zinc ion binding"/>
    <property type="evidence" value="ECO:0007669"/>
    <property type="project" value="InterPro"/>
</dbReference>
<evidence type="ECO:0000256" key="3">
    <source>
        <dbReference type="ARBA" id="ARBA00022833"/>
    </source>
</evidence>
<dbReference type="RefSeq" id="WP_012948551.1">
    <property type="nucleotide sequence ID" value="NC_013757.1"/>
</dbReference>
<evidence type="ECO:0000313" key="9">
    <source>
        <dbReference type="Proteomes" id="UP000001382"/>
    </source>
</evidence>
<dbReference type="SUPFAM" id="SSF51735">
    <property type="entry name" value="NAD(P)-binding Rossmann-fold domains"/>
    <property type="match status" value="1"/>
</dbReference>
<dbReference type="EMBL" id="CP001867">
    <property type="protein sequence ID" value="ADB75116.1"/>
    <property type="molecule type" value="Genomic_DNA"/>
</dbReference>
<reference evidence="8 9" key="1">
    <citation type="journal article" date="2010" name="Stand. Genomic Sci.">
        <title>Complete genome sequence of Geodermatophilus obscurus type strain (G-20).</title>
        <authorList>
            <person name="Ivanova N."/>
            <person name="Sikorski J."/>
            <person name="Jando M."/>
            <person name="Munk C."/>
            <person name="Lapidus A."/>
            <person name="Glavina Del Rio T."/>
            <person name="Copeland A."/>
            <person name="Tice H."/>
            <person name="Cheng J.-F."/>
            <person name="Lucas S."/>
            <person name="Chen F."/>
            <person name="Nolan M."/>
            <person name="Bruce D."/>
            <person name="Goodwin L."/>
            <person name="Pitluck S."/>
            <person name="Mavromatis K."/>
            <person name="Mikhailova N."/>
            <person name="Pati A."/>
            <person name="Chen A."/>
            <person name="Palaniappan K."/>
            <person name="Land M."/>
            <person name="Hauser L."/>
            <person name="Chang Y.-J."/>
            <person name="Jeffries C.D."/>
            <person name="Meincke L."/>
            <person name="Brettin T."/>
            <person name="Detter J.C."/>
            <person name="Detter J.C."/>
            <person name="Rohde M."/>
            <person name="Goeker M."/>
            <person name="Bristow J."/>
            <person name="Eisen J.A."/>
            <person name="Markowitz V."/>
            <person name="Hugenholtz P."/>
            <person name="Kyrpides N.C."/>
            <person name="Klenk H.-P."/>
        </authorList>
    </citation>
    <scope>NUCLEOTIDE SEQUENCE [LARGE SCALE GENOMIC DNA]</scope>
    <source>
        <strain evidence="9">ATCC 25078 / DSM 43160 / JCM 3152 / KCC A-0152 / KCTC 9177 / NBRC 13315 / NRRL B-3577 / G-20</strain>
    </source>
</reference>
<name>D2S4C6_GEOOG</name>
<dbReference type="PROSITE" id="PS00059">
    <property type="entry name" value="ADH_ZINC"/>
    <property type="match status" value="1"/>
</dbReference>
<dbReference type="Gene3D" id="3.40.50.720">
    <property type="entry name" value="NAD(P)-binding Rossmann-like Domain"/>
    <property type="match status" value="1"/>
</dbReference>
<dbReference type="InterPro" id="IPR013149">
    <property type="entry name" value="ADH-like_C"/>
</dbReference>
<dbReference type="KEGG" id="gob:Gobs_2445"/>
<dbReference type="STRING" id="526225.Gobs_2445"/>
<evidence type="ECO:0000259" key="7">
    <source>
        <dbReference type="Pfam" id="PF08240"/>
    </source>
</evidence>
<dbReference type="InterPro" id="IPR036291">
    <property type="entry name" value="NAD(P)-bd_dom_sf"/>
</dbReference>
<protein>
    <submittedName>
        <fullName evidence="8">Alcohol dehydrogenase GroES domain protein</fullName>
    </submittedName>
</protein>
<dbReference type="SUPFAM" id="SSF50129">
    <property type="entry name" value="GroES-like"/>
    <property type="match status" value="1"/>
</dbReference>
<comment type="similarity">
    <text evidence="5">Belongs to the zinc-containing alcohol dehydrogenase family.</text>
</comment>
<dbReference type="InterPro" id="IPR011032">
    <property type="entry name" value="GroES-like_sf"/>
</dbReference>
<dbReference type="InterPro" id="IPR050129">
    <property type="entry name" value="Zn_alcohol_dh"/>
</dbReference>
<dbReference type="Gene3D" id="3.90.180.10">
    <property type="entry name" value="Medium-chain alcohol dehydrogenases, catalytic domain"/>
    <property type="match status" value="1"/>
</dbReference>
<evidence type="ECO:0000256" key="2">
    <source>
        <dbReference type="ARBA" id="ARBA00022723"/>
    </source>
</evidence>
<dbReference type="OrthoDB" id="9797931at2"/>
<gene>
    <name evidence="8" type="ordered locus">Gobs_2445</name>
</gene>
<dbReference type="PANTHER" id="PTHR43401:SF2">
    <property type="entry name" value="L-THREONINE 3-DEHYDROGENASE"/>
    <property type="match status" value="1"/>
</dbReference>
<dbReference type="InterPro" id="IPR002328">
    <property type="entry name" value="ADH_Zn_CS"/>
</dbReference>
<evidence type="ECO:0000256" key="4">
    <source>
        <dbReference type="ARBA" id="ARBA00023002"/>
    </source>
</evidence>
<dbReference type="Proteomes" id="UP000001382">
    <property type="component" value="Chromosome"/>
</dbReference>
<feature type="domain" description="Alcohol dehydrogenase-like C-terminal" evidence="6">
    <location>
        <begin position="184"/>
        <end position="288"/>
    </location>
</feature>
<keyword evidence="9" id="KW-1185">Reference proteome</keyword>
<evidence type="ECO:0000256" key="5">
    <source>
        <dbReference type="RuleBase" id="RU361277"/>
    </source>
</evidence>
<dbReference type="PANTHER" id="PTHR43401">
    <property type="entry name" value="L-THREONINE 3-DEHYDROGENASE"/>
    <property type="match status" value="1"/>
</dbReference>
<dbReference type="AlphaFoldDB" id="D2S4C6"/>
<dbReference type="Pfam" id="PF00107">
    <property type="entry name" value="ADH_zinc_N"/>
    <property type="match status" value="1"/>
</dbReference>
<dbReference type="Pfam" id="PF08240">
    <property type="entry name" value="ADH_N"/>
    <property type="match status" value="1"/>
</dbReference>
<evidence type="ECO:0000256" key="1">
    <source>
        <dbReference type="ARBA" id="ARBA00001947"/>
    </source>
</evidence>
<keyword evidence="2 5" id="KW-0479">Metal-binding</keyword>
<dbReference type="eggNOG" id="COG1063">
    <property type="taxonomic scope" value="Bacteria"/>
</dbReference>
<sequence>MSTPTVRAFVLTAPGEASVQEVPAPVAVPGEVVVDVERVGVCGTDVEFFTGEMTYLHEGHSAYPMRLGHEWAGTVSAVGDGVDPAWLGRRVMGDTMLGDRTCRACRRGAQHVCARRQEVGIRGGRPGALAEQLAVPAWSLHALPDRVDAVLGALVEPGGNALRAAQAAGVGPGDRALVLGPGTIGLLTAMFLRAAGAEVHLMGLGEESLAFARSLGFAHAWTEATLPDEPFDAVVDASNAVHLPALALDVVQPAGRVVYIGISGDPSTIDTRTLLLKDVTAVGVLSASPALEDTIAAYAGGAVDPRPLVAATVGLDRVGAVLAGERIEGAGPGPKTHVDPRGV</sequence>
<dbReference type="GO" id="GO:0016491">
    <property type="term" value="F:oxidoreductase activity"/>
    <property type="evidence" value="ECO:0007669"/>
    <property type="project" value="UniProtKB-KW"/>
</dbReference>
<reference evidence="9" key="2">
    <citation type="submission" date="2010-01" db="EMBL/GenBank/DDBJ databases">
        <title>The complete genome of Geodermatophilus obscurus DSM 43160.</title>
        <authorList>
            <consortium name="US DOE Joint Genome Institute (JGI-PGF)"/>
            <person name="Lucas S."/>
            <person name="Copeland A."/>
            <person name="Lapidus A."/>
            <person name="Glavina del Rio T."/>
            <person name="Dalin E."/>
            <person name="Tice H."/>
            <person name="Bruce D."/>
            <person name="Goodwin L."/>
            <person name="Pitluck S."/>
            <person name="Kyrpides N."/>
            <person name="Mavromatis K."/>
            <person name="Ivanova N."/>
            <person name="Munk A.C."/>
            <person name="Brettin T."/>
            <person name="Detter J.C."/>
            <person name="Han C."/>
            <person name="Larimer F."/>
            <person name="Land M."/>
            <person name="Hauser L."/>
            <person name="Markowitz V."/>
            <person name="Cheng J.-F."/>
            <person name="Hugenholtz P."/>
            <person name="Woyke T."/>
            <person name="Wu D."/>
            <person name="Jando M."/>
            <person name="Schneider S."/>
            <person name="Klenk H.-P."/>
            <person name="Eisen J.A."/>
        </authorList>
    </citation>
    <scope>NUCLEOTIDE SEQUENCE [LARGE SCALE GENOMIC DNA]</scope>
    <source>
        <strain evidence="9">ATCC 25078 / DSM 43160 / JCM 3152 / KCC A-0152 / KCTC 9177 / NBRC 13315 / NRRL B-3577 / G-20</strain>
    </source>
</reference>
<evidence type="ECO:0000259" key="6">
    <source>
        <dbReference type="Pfam" id="PF00107"/>
    </source>
</evidence>
<feature type="domain" description="Alcohol dehydrogenase-like N-terminal" evidence="7">
    <location>
        <begin position="29"/>
        <end position="145"/>
    </location>
</feature>
<proteinExistence type="inferred from homology"/>
<keyword evidence="3 5" id="KW-0862">Zinc</keyword>
<organism evidence="8 9">
    <name type="scientific">Geodermatophilus obscurus (strain ATCC 25078 / DSM 43160 / JCM 3152 / CCUG 61914 / KCC A-0152 / KCTC 9177 / NBRC 13315 / NRRL B-3577 / G-20)</name>
    <dbReference type="NCBI Taxonomy" id="526225"/>
    <lineage>
        <taxon>Bacteria</taxon>
        <taxon>Bacillati</taxon>
        <taxon>Actinomycetota</taxon>
        <taxon>Actinomycetes</taxon>
        <taxon>Geodermatophilales</taxon>
        <taxon>Geodermatophilaceae</taxon>
        <taxon>Geodermatophilus</taxon>
    </lineage>
</organism>
<dbReference type="InterPro" id="IPR013154">
    <property type="entry name" value="ADH-like_N"/>
</dbReference>
<accession>D2S4C6</accession>